<dbReference type="PANTHER" id="PTHR10151:SF120">
    <property type="entry name" value="BIS(5'-ADENOSYL)-TRIPHOSPHATASE"/>
    <property type="match status" value="1"/>
</dbReference>
<keyword evidence="3" id="KW-1185">Reference proteome</keyword>
<name>A0A7I9V187_9ACTN</name>
<organism evidence="2 3">
    <name type="scientific">Gordonia crocea</name>
    <dbReference type="NCBI Taxonomy" id="589162"/>
    <lineage>
        <taxon>Bacteria</taxon>
        <taxon>Bacillati</taxon>
        <taxon>Actinomycetota</taxon>
        <taxon>Actinomycetes</taxon>
        <taxon>Mycobacteriales</taxon>
        <taxon>Gordoniaceae</taxon>
        <taxon>Gordonia</taxon>
    </lineage>
</organism>
<proteinExistence type="predicted"/>
<evidence type="ECO:0000256" key="1">
    <source>
        <dbReference type="SAM" id="MobiDB-lite"/>
    </source>
</evidence>
<dbReference type="GO" id="GO:0016787">
    <property type="term" value="F:hydrolase activity"/>
    <property type="evidence" value="ECO:0007669"/>
    <property type="project" value="UniProtKB-ARBA"/>
</dbReference>
<dbReference type="SUPFAM" id="SSF53649">
    <property type="entry name" value="Alkaline phosphatase-like"/>
    <property type="match status" value="1"/>
</dbReference>
<evidence type="ECO:0000313" key="3">
    <source>
        <dbReference type="Proteomes" id="UP000444980"/>
    </source>
</evidence>
<reference evidence="3" key="1">
    <citation type="submission" date="2019-06" db="EMBL/GenBank/DDBJ databases">
        <title>Gordonia isolated from sludge of a wastewater treatment plant.</title>
        <authorList>
            <person name="Tamura T."/>
            <person name="Aoyama K."/>
            <person name="Kang Y."/>
            <person name="Saito S."/>
            <person name="Akiyama N."/>
            <person name="Yazawa K."/>
            <person name="Gonoi T."/>
            <person name="Mikami Y."/>
        </authorList>
    </citation>
    <scope>NUCLEOTIDE SEQUENCE [LARGE SCALE GENOMIC DNA]</scope>
    <source>
        <strain evidence="3">NBRC 107697</strain>
    </source>
</reference>
<feature type="region of interest" description="Disordered" evidence="1">
    <location>
        <begin position="14"/>
        <end position="35"/>
    </location>
</feature>
<dbReference type="EMBL" id="BJOU01000017">
    <property type="protein sequence ID" value="GED99214.1"/>
    <property type="molecule type" value="Genomic_DNA"/>
</dbReference>
<dbReference type="InterPro" id="IPR002591">
    <property type="entry name" value="Phosphodiest/P_Trfase"/>
</dbReference>
<accession>A0A7I9V187</accession>
<dbReference type="Proteomes" id="UP000444980">
    <property type="component" value="Unassembled WGS sequence"/>
</dbReference>
<dbReference type="InterPro" id="IPR017850">
    <property type="entry name" value="Alkaline_phosphatase_core_sf"/>
</dbReference>
<dbReference type="PANTHER" id="PTHR10151">
    <property type="entry name" value="ECTONUCLEOTIDE PYROPHOSPHATASE/PHOSPHODIESTERASE"/>
    <property type="match status" value="1"/>
</dbReference>
<sequence length="438" mass="45891">MWHKEIGVGERLTVGSLGPVDGADERSQADAQATADEMMHASTLAEPRPRLHETAAVATILSTVTHTLADVLPSVAAALHDDGDNPLAVAPARDIVVLLVDGLGARLLERHRATAPTLAGAARATLRAGFPATTATSITSLAVGAPCAVHGIIGYSFGLPADDGRESFNALRWRTGGAEGPDARQTHPPEQFQPVTSAVQHLAADGVGIHYVVPGYQMTSGLTRAAFRAEGALHAADDLAAVRAGILEVVAHDGTDRRFAYAYHPALDMNGHLFGAESPEWLAELARVEAVVADLMTDLPTDATLLVTGDHGMVNAGTVVDLDGEAAFRRDVELIAGEARVRHVYAAAGAVSDVADRWRGLLGSRARVATREQALDEGWFGQSPVGAVARDRIGDLVVAAQADTVMVCPADEPLEPAMAGHHGSWTDDEQLVPLIASR</sequence>
<gene>
    <name evidence="2" type="ORF">nbrc107697_32530</name>
</gene>
<protein>
    <submittedName>
        <fullName evidence="2">Phosphodiesterase</fullName>
    </submittedName>
</protein>
<evidence type="ECO:0000313" key="2">
    <source>
        <dbReference type="EMBL" id="GED99214.1"/>
    </source>
</evidence>
<dbReference type="Gene3D" id="3.40.720.10">
    <property type="entry name" value="Alkaline Phosphatase, subunit A"/>
    <property type="match status" value="1"/>
</dbReference>
<comment type="caution">
    <text evidence="2">The sequence shown here is derived from an EMBL/GenBank/DDBJ whole genome shotgun (WGS) entry which is preliminary data.</text>
</comment>
<dbReference type="AlphaFoldDB" id="A0A7I9V187"/>
<dbReference type="Pfam" id="PF01663">
    <property type="entry name" value="Phosphodiest"/>
    <property type="match status" value="1"/>
</dbReference>